<accession>A0A1Q9EM78</accession>
<reference evidence="1 2" key="1">
    <citation type="submission" date="2016-02" db="EMBL/GenBank/DDBJ databases">
        <title>Genome analysis of coral dinoflagellate symbionts highlights evolutionary adaptations to a symbiotic lifestyle.</title>
        <authorList>
            <person name="Aranda M."/>
            <person name="Li Y."/>
            <person name="Liew Y.J."/>
            <person name="Baumgarten S."/>
            <person name="Simakov O."/>
            <person name="Wilson M."/>
            <person name="Piel J."/>
            <person name="Ashoor H."/>
            <person name="Bougouffa S."/>
            <person name="Bajic V.B."/>
            <person name="Ryu T."/>
            <person name="Ravasi T."/>
            <person name="Bayer T."/>
            <person name="Micklem G."/>
            <person name="Kim H."/>
            <person name="Bhak J."/>
            <person name="Lajeunesse T.C."/>
            <person name="Voolstra C.R."/>
        </authorList>
    </citation>
    <scope>NUCLEOTIDE SEQUENCE [LARGE SCALE GENOMIC DNA]</scope>
    <source>
        <strain evidence="1 2">CCMP2467</strain>
    </source>
</reference>
<evidence type="ECO:0000313" key="2">
    <source>
        <dbReference type="Proteomes" id="UP000186817"/>
    </source>
</evidence>
<gene>
    <name evidence="1" type="ORF">AK812_SmicGene7936</name>
</gene>
<organism evidence="1 2">
    <name type="scientific">Symbiodinium microadriaticum</name>
    <name type="common">Dinoflagellate</name>
    <name type="synonym">Zooxanthella microadriatica</name>
    <dbReference type="NCBI Taxonomy" id="2951"/>
    <lineage>
        <taxon>Eukaryota</taxon>
        <taxon>Sar</taxon>
        <taxon>Alveolata</taxon>
        <taxon>Dinophyceae</taxon>
        <taxon>Suessiales</taxon>
        <taxon>Symbiodiniaceae</taxon>
        <taxon>Symbiodinium</taxon>
    </lineage>
</organism>
<dbReference type="Proteomes" id="UP000186817">
    <property type="component" value="Unassembled WGS sequence"/>
</dbReference>
<dbReference type="EMBL" id="LSRX01000115">
    <property type="protein sequence ID" value="OLQ08535.1"/>
    <property type="molecule type" value="Genomic_DNA"/>
</dbReference>
<sequence length="125" mass="13238">MEDEAAAGTSSTVARADRTTDLQLALATGLVQGGEGMHVNSWVSLHTSTTRAQQIVFTFPRNIASGDTDVLHRLRRVFAGWDTGAVELVVGGVGSGALADSKCELPNRRCGHVHNTIRTIQLALA</sequence>
<dbReference type="AlphaFoldDB" id="A0A1Q9EM78"/>
<keyword evidence="2" id="KW-1185">Reference proteome</keyword>
<comment type="caution">
    <text evidence="1">The sequence shown here is derived from an EMBL/GenBank/DDBJ whole genome shotgun (WGS) entry which is preliminary data.</text>
</comment>
<evidence type="ECO:0000313" key="1">
    <source>
        <dbReference type="EMBL" id="OLQ08535.1"/>
    </source>
</evidence>
<name>A0A1Q9EM78_SYMMI</name>
<protein>
    <submittedName>
        <fullName evidence="1">Uncharacterized protein</fullName>
    </submittedName>
</protein>
<proteinExistence type="predicted"/>